<comment type="caution">
    <text evidence="2">The sequence shown here is derived from an EMBL/GenBank/DDBJ whole genome shotgun (WGS) entry which is preliminary data.</text>
</comment>
<evidence type="ECO:0000256" key="1">
    <source>
        <dbReference type="SAM" id="MobiDB-lite"/>
    </source>
</evidence>
<evidence type="ECO:0000313" key="2">
    <source>
        <dbReference type="EMBL" id="KAA0066132.1"/>
    </source>
</evidence>
<feature type="compositionally biased region" description="Polar residues" evidence="1">
    <location>
        <begin position="75"/>
        <end position="84"/>
    </location>
</feature>
<evidence type="ECO:0000313" key="5">
    <source>
        <dbReference type="Proteomes" id="UP000321947"/>
    </source>
</evidence>
<keyword evidence="2" id="KW-0675">Receptor</keyword>
<dbReference type="EMBL" id="SSTE01000903">
    <property type="protein sequence ID" value="KAA0066132.1"/>
    <property type="molecule type" value="Genomic_DNA"/>
</dbReference>
<organism evidence="2 4">
    <name type="scientific">Cucumis melo var. makuwa</name>
    <name type="common">Oriental melon</name>
    <dbReference type="NCBI Taxonomy" id="1194695"/>
    <lineage>
        <taxon>Eukaryota</taxon>
        <taxon>Viridiplantae</taxon>
        <taxon>Streptophyta</taxon>
        <taxon>Embryophyta</taxon>
        <taxon>Tracheophyta</taxon>
        <taxon>Spermatophyta</taxon>
        <taxon>Magnoliopsida</taxon>
        <taxon>eudicotyledons</taxon>
        <taxon>Gunneridae</taxon>
        <taxon>Pentapetalae</taxon>
        <taxon>rosids</taxon>
        <taxon>fabids</taxon>
        <taxon>Cucurbitales</taxon>
        <taxon>Cucurbitaceae</taxon>
        <taxon>Benincaseae</taxon>
        <taxon>Cucumis</taxon>
    </lineage>
</organism>
<name>A0A5A7VCS1_CUCMM</name>
<accession>A0A5A7VCS1</accession>
<sequence>MANATPPNFSVLDTPATSFTNPPLNQILNQLTTIKLDRSNYLLWKTLALPILKGYKLEGHLTGEKPCPEKFVTITSSAGSNGSVTEEGDDREQRAPKQIASSSMSAPAIINPLFEQWIMTDLLLLGWLYNSMTPKVAVQLMGFTNAKDLS</sequence>
<dbReference type="GO" id="GO:0016301">
    <property type="term" value="F:kinase activity"/>
    <property type="evidence" value="ECO:0007669"/>
    <property type="project" value="UniProtKB-KW"/>
</dbReference>
<dbReference type="Proteomes" id="UP000321393">
    <property type="component" value="Unassembled WGS sequence"/>
</dbReference>
<proteinExistence type="predicted"/>
<protein>
    <submittedName>
        <fullName evidence="2 3">Leucine-rich repeat receptor-like protein kinase</fullName>
    </submittedName>
</protein>
<feature type="region of interest" description="Disordered" evidence="1">
    <location>
        <begin position="75"/>
        <end position="101"/>
    </location>
</feature>
<dbReference type="PANTHER" id="PTHR47481:SF22">
    <property type="entry name" value="RETROTRANSPOSON GAG DOMAIN-CONTAINING PROTEIN"/>
    <property type="match status" value="1"/>
</dbReference>
<keyword evidence="2" id="KW-0418">Kinase</keyword>
<dbReference type="Proteomes" id="UP000321947">
    <property type="component" value="Unassembled WGS sequence"/>
</dbReference>
<dbReference type="AlphaFoldDB" id="A0A5A7VCS1"/>
<evidence type="ECO:0000313" key="4">
    <source>
        <dbReference type="Proteomes" id="UP000321393"/>
    </source>
</evidence>
<gene>
    <name evidence="3" type="ORF">E5676_scaffold790G00430</name>
    <name evidence="2" type="ORF">E6C27_scaffold21G001310</name>
</gene>
<keyword evidence="2" id="KW-0808">Transferase</keyword>
<dbReference type="OrthoDB" id="1845088at2759"/>
<evidence type="ECO:0000313" key="3">
    <source>
        <dbReference type="EMBL" id="TYK15175.1"/>
    </source>
</evidence>
<reference evidence="4 5" key="1">
    <citation type="submission" date="2019-08" db="EMBL/GenBank/DDBJ databases">
        <title>Draft genome sequences of two oriental melons (Cucumis melo L. var makuwa).</title>
        <authorList>
            <person name="Kwon S.-Y."/>
        </authorList>
    </citation>
    <scope>NUCLEOTIDE SEQUENCE [LARGE SCALE GENOMIC DNA]</scope>
    <source>
        <strain evidence="5">cv. Chang Bougi</strain>
        <strain evidence="4">cv. SW 3</strain>
        <tissue evidence="2">Leaf</tissue>
    </source>
</reference>
<dbReference type="PANTHER" id="PTHR47481">
    <property type="match status" value="1"/>
</dbReference>
<dbReference type="EMBL" id="SSTD01008708">
    <property type="protein sequence ID" value="TYK15175.1"/>
    <property type="molecule type" value="Genomic_DNA"/>
</dbReference>